<evidence type="ECO:0000313" key="3">
    <source>
        <dbReference type="EMBL" id="KAJ2898265.1"/>
    </source>
</evidence>
<evidence type="ECO:0000313" key="4">
    <source>
        <dbReference type="Proteomes" id="UP001201980"/>
    </source>
</evidence>
<comment type="caution">
    <text evidence="3">The sequence shown here is derived from an EMBL/GenBank/DDBJ whole genome shotgun (WGS) entry which is preliminary data.</text>
</comment>
<protein>
    <recommendedName>
        <fullName evidence="2">Intradiol ring-cleavage dioxygenases domain-containing protein</fullName>
    </recommendedName>
</protein>
<dbReference type="GO" id="GO:0016702">
    <property type="term" value="F:oxidoreductase activity, acting on single donors with incorporation of molecular oxygen, incorporation of two atoms of oxygen"/>
    <property type="evidence" value="ECO:0007669"/>
    <property type="project" value="InterPro"/>
</dbReference>
<feature type="compositionally biased region" description="Basic and acidic residues" evidence="1">
    <location>
        <begin position="460"/>
        <end position="477"/>
    </location>
</feature>
<reference evidence="3" key="1">
    <citation type="submission" date="2022-07" db="EMBL/GenBank/DDBJ databases">
        <title>Draft genome sequence of Zalerion maritima ATCC 34329, a (micro)plastics degrading marine fungus.</title>
        <authorList>
            <person name="Paco A."/>
            <person name="Goncalves M.F.M."/>
            <person name="Rocha-Santos T.A.P."/>
            <person name="Alves A."/>
        </authorList>
    </citation>
    <scope>NUCLEOTIDE SEQUENCE</scope>
    <source>
        <strain evidence="3">ATCC 34329</strain>
    </source>
</reference>
<dbReference type="Gene3D" id="2.60.130.10">
    <property type="entry name" value="Aromatic compound dioxygenase"/>
    <property type="match status" value="1"/>
</dbReference>
<dbReference type="SUPFAM" id="SSF49482">
    <property type="entry name" value="Aromatic compound dioxygenase"/>
    <property type="match status" value="1"/>
</dbReference>
<accession>A0AAD5RLZ2</accession>
<dbReference type="CDD" id="cd03457">
    <property type="entry name" value="intradiol_dioxygenase_like"/>
    <property type="match status" value="1"/>
</dbReference>
<dbReference type="PANTHER" id="PTHR34315">
    <property type="match status" value="1"/>
</dbReference>
<feature type="region of interest" description="Disordered" evidence="1">
    <location>
        <begin position="449"/>
        <end position="495"/>
    </location>
</feature>
<evidence type="ECO:0000259" key="2">
    <source>
        <dbReference type="Pfam" id="PF00775"/>
    </source>
</evidence>
<dbReference type="Proteomes" id="UP001201980">
    <property type="component" value="Unassembled WGS sequence"/>
</dbReference>
<dbReference type="GO" id="GO:0008199">
    <property type="term" value="F:ferric iron binding"/>
    <property type="evidence" value="ECO:0007669"/>
    <property type="project" value="InterPro"/>
</dbReference>
<dbReference type="InterPro" id="IPR015889">
    <property type="entry name" value="Intradiol_dOase_core"/>
</dbReference>
<organism evidence="3 4">
    <name type="scientific">Zalerion maritima</name>
    <dbReference type="NCBI Taxonomy" id="339359"/>
    <lineage>
        <taxon>Eukaryota</taxon>
        <taxon>Fungi</taxon>
        <taxon>Dikarya</taxon>
        <taxon>Ascomycota</taxon>
        <taxon>Pezizomycotina</taxon>
        <taxon>Sordariomycetes</taxon>
        <taxon>Lulworthiomycetidae</taxon>
        <taxon>Lulworthiales</taxon>
        <taxon>Lulworthiaceae</taxon>
        <taxon>Zalerion</taxon>
    </lineage>
</organism>
<sequence>MRFANFLAGAIAGANIAAAHPGHDHSQEQVQRREFFGARGRRDLSHCADKLRARGVEARNVKRRAELVKSAALKRGLKPRDLEDYIDVDHESTEDYDLSTDPSTLFSGNNSCVLSPEVTEGPYYVSGEYIRTNINDDQSGVDMTVDTQVIDVNTCEPVADAYVEIWHCNSTGVYSGVVASGNGVGDSDPSNLDNTFHRGVQLTDEDGVVNFETMFPGHYTGRTTHIHVMVHLNAEAQANGTLIDTTAAHVGQMFFDQSLISEVETTSPYSTNTQSLLTNEEDGILGEEAATSDPFMEYVLLGDSVEDGLLAWLAFGIDTSYSGEVSAAATLTEDGGVANEGSGSGGPGGAGGPPRQHEARRIYWGFAPRISSRLVYLSLNLDLVERQGKFEHPQLLNEDDSATSSCGHPFTEASYYVSQDFKNAAVHKKATSHIKNKYKTQDYLKAGRGKLRSSMENTTQEEKVREEDLSDFSDKVKGPHQTSSRSPYGMVQKPY</sequence>
<evidence type="ECO:0000256" key="1">
    <source>
        <dbReference type="SAM" id="MobiDB-lite"/>
    </source>
</evidence>
<dbReference type="Pfam" id="PF00775">
    <property type="entry name" value="Dioxygenase_C"/>
    <property type="match status" value="1"/>
</dbReference>
<feature type="domain" description="Intradiol ring-cleavage dioxygenases" evidence="2">
    <location>
        <begin position="121"/>
        <end position="223"/>
    </location>
</feature>
<dbReference type="AlphaFoldDB" id="A0AAD5RLZ2"/>
<feature type="compositionally biased region" description="Gly residues" evidence="1">
    <location>
        <begin position="342"/>
        <end position="352"/>
    </location>
</feature>
<gene>
    <name evidence="3" type="ORF">MKZ38_004033</name>
</gene>
<proteinExistence type="predicted"/>
<dbReference type="PANTHER" id="PTHR34315:SF1">
    <property type="entry name" value="INTRADIOL RING-CLEAVAGE DIOXYGENASES DOMAIN-CONTAINING PROTEIN-RELATED"/>
    <property type="match status" value="1"/>
</dbReference>
<keyword evidence="4" id="KW-1185">Reference proteome</keyword>
<name>A0AAD5RLZ2_9PEZI</name>
<feature type="region of interest" description="Disordered" evidence="1">
    <location>
        <begin position="334"/>
        <end position="356"/>
    </location>
</feature>
<dbReference type="EMBL" id="JAKWBI020000238">
    <property type="protein sequence ID" value="KAJ2898265.1"/>
    <property type="molecule type" value="Genomic_DNA"/>
</dbReference>
<dbReference type="InterPro" id="IPR000627">
    <property type="entry name" value="Intradiol_dOase_C"/>
</dbReference>